<evidence type="ECO:0000259" key="13">
    <source>
        <dbReference type="Pfam" id="PF13193"/>
    </source>
</evidence>
<evidence type="ECO:0000256" key="7">
    <source>
        <dbReference type="ARBA" id="ARBA00023140"/>
    </source>
</evidence>
<dbReference type="InterPro" id="IPR045851">
    <property type="entry name" value="AMP-bd_C_sf"/>
</dbReference>
<sequence>KRGESGGCVNVFYFYSLSNGQINRNQTLKRLYFEANSVFNMATIRINYANKICTRLLTHLKRAQSIASSVSPPDEFIVKSPHGDCHVPDVTIPSYIFSNIRYPEKIALECGITGQKFTYKELYELSKKFGSALLRMGLRKGDVLAVIIPNSPLFPVVFLGAAAVGVTVSPANPIYTPEELSRQVILSNAKAVVSFAPVAKGLNLQKENMKTVFRFIAVGGSLEGWINLEDLLKDDGSLYKEAEVNLDDTILLPFSSGTTGLPKGVCLTHRNVVASLCQLQFPTMGLLKQSTDVFQERFLAVLPFFHIYGLAIVLLSSLWYGGKIVTLPRFEPELFLKTVASQNFSIMQLVPPILNFLTNRPEVKSQWFNNLHTAVSGAAPLGSAIASTFLEKLNKPDLLLQEGYGLTETTSVISVSPVKGGKIGSCGMPFPSTEVKVIDIENGISLPPGQRGELCVRGPQIMKGYLTNPEATKETIDENGWLHTGDIAMYDDTMQFYIVDRLKELIKVKGLQVAPNELEDLLRSHPAVLDAAVIGVPDDRSGELPRGYIVKKPGSDLDESQLCQFIAEKVSSHKQLAGGVVFMEAIPKSPTGKILRRLLKQS</sequence>
<dbReference type="GO" id="GO:0005524">
    <property type="term" value="F:ATP binding"/>
    <property type="evidence" value="ECO:0007669"/>
    <property type="project" value="UniProtKB-KW"/>
</dbReference>
<keyword evidence="11" id="KW-0472">Membrane</keyword>
<comment type="catalytic activity">
    <reaction evidence="10">
        <text>firefly D-luciferin + ATP + O2 = firefly oxyluciferin + hnu + AMP + CO2 + diphosphate</text>
        <dbReference type="Rhea" id="RHEA:10732"/>
        <dbReference type="ChEBI" id="CHEBI:15379"/>
        <dbReference type="ChEBI" id="CHEBI:16526"/>
        <dbReference type="ChEBI" id="CHEBI:16792"/>
        <dbReference type="ChEBI" id="CHEBI:30212"/>
        <dbReference type="ChEBI" id="CHEBI:30616"/>
        <dbReference type="ChEBI" id="CHEBI:33019"/>
        <dbReference type="ChEBI" id="CHEBI:58038"/>
        <dbReference type="ChEBI" id="CHEBI:456215"/>
        <dbReference type="EC" id="1.13.12.7"/>
    </reaction>
</comment>
<protein>
    <recommendedName>
        <fullName evidence="4">Luciferin 4-monooxygenase</fullName>
        <ecNumber evidence="3">1.13.12.7</ecNumber>
    </recommendedName>
</protein>
<dbReference type="EMBL" id="JAVRJZ010000020">
    <property type="protein sequence ID" value="KAK2705803.1"/>
    <property type="molecule type" value="Genomic_DNA"/>
</dbReference>
<dbReference type="InterPro" id="IPR000873">
    <property type="entry name" value="AMP-dep_synth/lig_dom"/>
</dbReference>
<keyword evidence="15" id="KW-1185">Reference proteome</keyword>
<dbReference type="GO" id="GO:0008218">
    <property type="term" value="P:bioluminescence"/>
    <property type="evidence" value="ECO:0007669"/>
    <property type="project" value="UniProtKB-KW"/>
</dbReference>
<dbReference type="SUPFAM" id="SSF56801">
    <property type="entry name" value="Acetyl-CoA synthetase-like"/>
    <property type="match status" value="1"/>
</dbReference>
<keyword evidence="11" id="KW-1133">Transmembrane helix</keyword>
<evidence type="ECO:0000256" key="1">
    <source>
        <dbReference type="ARBA" id="ARBA00004275"/>
    </source>
</evidence>
<dbReference type="FunFam" id="3.40.50.12780:FF:000003">
    <property type="entry name" value="Long-chain-fatty-acid--CoA ligase FadD"/>
    <property type="match status" value="1"/>
</dbReference>
<evidence type="ECO:0000256" key="3">
    <source>
        <dbReference type="ARBA" id="ARBA00012532"/>
    </source>
</evidence>
<dbReference type="AlphaFoldDB" id="A0AA88H6P5"/>
<dbReference type="PANTHER" id="PTHR24096:SF422">
    <property type="entry name" value="BCDNA.GH02901"/>
    <property type="match status" value="1"/>
</dbReference>
<keyword evidence="7" id="KW-0576">Peroxisome</keyword>
<dbReference type="Gene3D" id="3.40.50.12780">
    <property type="entry name" value="N-terminal domain of ligase-like"/>
    <property type="match status" value="1"/>
</dbReference>
<dbReference type="Gene3D" id="3.30.300.30">
    <property type="match status" value="1"/>
</dbReference>
<evidence type="ECO:0000259" key="12">
    <source>
        <dbReference type="Pfam" id="PF00501"/>
    </source>
</evidence>
<reference evidence="14" key="1">
    <citation type="submission" date="2023-07" db="EMBL/GenBank/DDBJ databases">
        <title>Chromosome-level genome assembly of Artemia franciscana.</title>
        <authorList>
            <person name="Jo E."/>
        </authorList>
    </citation>
    <scope>NUCLEOTIDE SEQUENCE</scope>
    <source>
        <tissue evidence="14">Whole body</tissue>
    </source>
</reference>
<dbReference type="InterPro" id="IPR042099">
    <property type="entry name" value="ANL_N_sf"/>
</dbReference>
<comment type="similarity">
    <text evidence="2">Belongs to the ATP-dependent AMP-binding enzyme family.</text>
</comment>
<dbReference type="InterPro" id="IPR020845">
    <property type="entry name" value="AMP-binding_CS"/>
</dbReference>
<evidence type="ECO:0000256" key="8">
    <source>
        <dbReference type="ARBA" id="ARBA00023223"/>
    </source>
</evidence>
<evidence type="ECO:0000313" key="14">
    <source>
        <dbReference type="EMBL" id="KAK2705803.1"/>
    </source>
</evidence>
<keyword evidence="8" id="KW-0455">Luminescence</keyword>
<dbReference type="InterPro" id="IPR025110">
    <property type="entry name" value="AMP-bd_C"/>
</dbReference>
<dbReference type="PROSITE" id="PS00455">
    <property type="entry name" value="AMP_BINDING"/>
    <property type="match status" value="1"/>
</dbReference>
<comment type="subcellular location">
    <subcellularLocation>
        <location evidence="1">Peroxisome</location>
    </subcellularLocation>
</comment>
<evidence type="ECO:0000256" key="2">
    <source>
        <dbReference type="ARBA" id="ARBA00006432"/>
    </source>
</evidence>
<feature type="domain" description="AMP-binding enzyme C-terminal" evidence="13">
    <location>
        <begin position="517"/>
        <end position="593"/>
    </location>
</feature>
<feature type="transmembrane region" description="Helical" evidence="11">
    <location>
        <begin position="298"/>
        <end position="320"/>
    </location>
</feature>
<feature type="domain" description="AMP-dependent synthetase/ligase" evidence="12">
    <location>
        <begin position="101"/>
        <end position="466"/>
    </location>
</feature>
<evidence type="ECO:0000256" key="9">
    <source>
        <dbReference type="ARBA" id="ARBA00023262"/>
    </source>
</evidence>
<dbReference type="Proteomes" id="UP001187531">
    <property type="component" value="Unassembled WGS sequence"/>
</dbReference>
<gene>
    <name evidence="14" type="ORF">QYM36_015976</name>
</gene>
<dbReference type="EC" id="1.13.12.7" evidence="3"/>
<keyword evidence="11" id="KW-0812">Transmembrane</keyword>
<accession>A0AA88H6P5</accession>
<dbReference type="Pfam" id="PF00501">
    <property type="entry name" value="AMP-binding"/>
    <property type="match status" value="1"/>
</dbReference>
<dbReference type="Pfam" id="PF13193">
    <property type="entry name" value="AMP-binding_C"/>
    <property type="match status" value="1"/>
</dbReference>
<evidence type="ECO:0000256" key="5">
    <source>
        <dbReference type="ARBA" id="ARBA00022741"/>
    </source>
</evidence>
<dbReference type="FunFam" id="3.30.300.30:FF:000007">
    <property type="entry name" value="4-coumarate--CoA ligase 2"/>
    <property type="match status" value="1"/>
</dbReference>
<keyword evidence="9" id="KW-0599">Photoprotein</keyword>
<evidence type="ECO:0000256" key="11">
    <source>
        <dbReference type="SAM" id="Phobius"/>
    </source>
</evidence>
<keyword evidence="5" id="KW-0547">Nucleotide-binding</keyword>
<proteinExistence type="inferred from homology"/>
<organism evidence="14 15">
    <name type="scientific">Artemia franciscana</name>
    <name type="common">Brine shrimp</name>
    <name type="synonym">Artemia sanfranciscana</name>
    <dbReference type="NCBI Taxonomy" id="6661"/>
    <lineage>
        <taxon>Eukaryota</taxon>
        <taxon>Metazoa</taxon>
        <taxon>Ecdysozoa</taxon>
        <taxon>Arthropoda</taxon>
        <taxon>Crustacea</taxon>
        <taxon>Branchiopoda</taxon>
        <taxon>Anostraca</taxon>
        <taxon>Artemiidae</taxon>
        <taxon>Artemia</taxon>
    </lineage>
</organism>
<evidence type="ECO:0000256" key="6">
    <source>
        <dbReference type="ARBA" id="ARBA00022840"/>
    </source>
</evidence>
<comment type="caution">
    <text evidence="14">The sequence shown here is derived from an EMBL/GenBank/DDBJ whole genome shotgun (WGS) entry which is preliminary data.</text>
</comment>
<dbReference type="GO" id="GO:0016405">
    <property type="term" value="F:CoA-ligase activity"/>
    <property type="evidence" value="ECO:0007669"/>
    <property type="project" value="TreeGrafter"/>
</dbReference>
<name>A0AA88H6P5_ARTSF</name>
<evidence type="ECO:0000256" key="10">
    <source>
        <dbReference type="ARBA" id="ARBA00048497"/>
    </source>
</evidence>
<keyword evidence="6" id="KW-0067">ATP-binding</keyword>
<dbReference type="PANTHER" id="PTHR24096">
    <property type="entry name" value="LONG-CHAIN-FATTY-ACID--COA LIGASE"/>
    <property type="match status" value="1"/>
</dbReference>
<evidence type="ECO:0000256" key="4">
    <source>
        <dbReference type="ARBA" id="ARBA00019043"/>
    </source>
</evidence>
<feature type="non-terminal residue" evidence="14">
    <location>
        <position position="1"/>
    </location>
</feature>
<dbReference type="GO" id="GO:0005777">
    <property type="term" value="C:peroxisome"/>
    <property type="evidence" value="ECO:0007669"/>
    <property type="project" value="UniProtKB-SubCell"/>
</dbReference>
<evidence type="ECO:0000313" key="15">
    <source>
        <dbReference type="Proteomes" id="UP001187531"/>
    </source>
</evidence>